<feature type="region of interest" description="Disordered" evidence="1">
    <location>
        <begin position="1"/>
        <end position="55"/>
    </location>
</feature>
<sequence length="419" mass="47423">MPNKRSRTSTTRNPRIGKRQRIDPDATRQSQTPPGDDENSSNTSPLPSIRQDMSRDELYEARAIAARRYGADRADLLHTQREVRRNVLADVTNTVASSEEAIKTKAEDEDLRFVQAAGKKFVAAMMLWLPAGREDEVWAAEEDESFNLLDRFGEEDQPTNKIQGALRDLYQVLPDEYRDPEDFNGWIPAAFTAGMNDQRSFTVTRLRHRPDLFDCTTGQLSSQEQRRQFRQRIGFRPKRKKPDEYYYDTINVDVLHADYEGKYDANKIFLGPLLFIVHAAITLGPGTAAAMKSNSAPPKVQSVANLWGLKRTTPGMIAAAAIWLRWVLSVDDTFMATGPTSAIEWQKDFEYYLQLLTEGLLKKKPSILNIFRVWDNKFYPNSDEGLANGVDSDDEGDEGRRAALEEMNAENGDGSESDN</sequence>
<dbReference type="EMBL" id="JARIHO010000035">
    <property type="protein sequence ID" value="KAJ7331510.1"/>
    <property type="molecule type" value="Genomic_DNA"/>
</dbReference>
<gene>
    <name evidence="2" type="ORF">DFH08DRAFT_1021683</name>
</gene>
<comment type="caution">
    <text evidence="2">The sequence shown here is derived from an EMBL/GenBank/DDBJ whole genome shotgun (WGS) entry which is preliminary data.</text>
</comment>
<feature type="region of interest" description="Disordered" evidence="1">
    <location>
        <begin position="383"/>
        <end position="419"/>
    </location>
</feature>
<accession>A0AAD7EJP8</accession>
<proteinExistence type="predicted"/>
<evidence type="ECO:0000313" key="3">
    <source>
        <dbReference type="Proteomes" id="UP001218218"/>
    </source>
</evidence>
<evidence type="ECO:0000256" key="1">
    <source>
        <dbReference type="SAM" id="MobiDB-lite"/>
    </source>
</evidence>
<dbReference type="Proteomes" id="UP001218218">
    <property type="component" value="Unassembled WGS sequence"/>
</dbReference>
<reference evidence="2" key="1">
    <citation type="submission" date="2023-03" db="EMBL/GenBank/DDBJ databases">
        <title>Massive genome expansion in bonnet fungi (Mycena s.s.) driven by repeated elements and novel gene families across ecological guilds.</title>
        <authorList>
            <consortium name="Lawrence Berkeley National Laboratory"/>
            <person name="Harder C.B."/>
            <person name="Miyauchi S."/>
            <person name="Viragh M."/>
            <person name="Kuo A."/>
            <person name="Thoen E."/>
            <person name="Andreopoulos B."/>
            <person name="Lu D."/>
            <person name="Skrede I."/>
            <person name="Drula E."/>
            <person name="Henrissat B."/>
            <person name="Morin E."/>
            <person name="Kohler A."/>
            <person name="Barry K."/>
            <person name="LaButti K."/>
            <person name="Morin E."/>
            <person name="Salamov A."/>
            <person name="Lipzen A."/>
            <person name="Mereny Z."/>
            <person name="Hegedus B."/>
            <person name="Baldrian P."/>
            <person name="Stursova M."/>
            <person name="Weitz H."/>
            <person name="Taylor A."/>
            <person name="Grigoriev I.V."/>
            <person name="Nagy L.G."/>
            <person name="Martin F."/>
            <person name="Kauserud H."/>
        </authorList>
    </citation>
    <scope>NUCLEOTIDE SEQUENCE</scope>
    <source>
        <strain evidence="2">CBHHK002</strain>
    </source>
</reference>
<dbReference type="AlphaFoldDB" id="A0AAD7EJP8"/>
<protein>
    <submittedName>
        <fullName evidence="2">Uncharacterized protein</fullName>
    </submittedName>
</protein>
<evidence type="ECO:0000313" key="2">
    <source>
        <dbReference type="EMBL" id="KAJ7331510.1"/>
    </source>
</evidence>
<name>A0AAD7EJP8_9AGAR</name>
<keyword evidence="3" id="KW-1185">Reference proteome</keyword>
<organism evidence="2 3">
    <name type="scientific">Mycena albidolilacea</name>
    <dbReference type="NCBI Taxonomy" id="1033008"/>
    <lineage>
        <taxon>Eukaryota</taxon>
        <taxon>Fungi</taxon>
        <taxon>Dikarya</taxon>
        <taxon>Basidiomycota</taxon>
        <taxon>Agaricomycotina</taxon>
        <taxon>Agaricomycetes</taxon>
        <taxon>Agaricomycetidae</taxon>
        <taxon>Agaricales</taxon>
        <taxon>Marasmiineae</taxon>
        <taxon>Mycenaceae</taxon>
        <taxon>Mycena</taxon>
    </lineage>
</organism>
<dbReference type="InterPro" id="IPR046521">
    <property type="entry name" value="DUF6698"/>
</dbReference>
<dbReference type="Pfam" id="PF20414">
    <property type="entry name" value="DUF6698"/>
    <property type="match status" value="1"/>
</dbReference>